<dbReference type="Proteomes" id="UP001371456">
    <property type="component" value="Unassembled WGS sequence"/>
</dbReference>
<keyword evidence="5" id="KW-1185">Reference proteome</keyword>
<comment type="caution">
    <text evidence="4">The sequence shown here is derived from an EMBL/GenBank/DDBJ whole genome shotgun (WGS) entry which is preliminary data.</text>
</comment>
<dbReference type="EMBL" id="JBANQN010000011">
    <property type="protein sequence ID" value="KAK6776692.1"/>
    <property type="molecule type" value="Genomic_DNA"/>
</dbReference>
<gene>
    <name evidence="4" type="ORF">RDI58_027693</name>
</gene>
<dbReference type="Pfam" id="PF11250">
    <property type="entry name" value="FAF"/>
    <property type="match status" value="1"/>
</dbReference>
<feature type="domain" description="FAF" evidence="3">
    <location>
        <begin position="36"/>
        <end position="91"/>
    </location>
</feature>
<organism evidence="4 5">
    <name type="scientific">Solanum bulbocastanum</name>
    <name type="common">Wild potato</name>
    <dbReference type="NCBI Taxonomy" id="147425"/>
    <lineage>
        <taxon>Eukaryota</taxon>
        <taxon>Viridiplantae</taxon>
        <taxon>Streptophyta</taxon>
        <taxon>Embryophyta</taxon>
        <taxon>Tracheophyta</taxon>
        <taxon>Spermatophyta</taxon>
        <taxon>Magnoliopsida</taxon>
        <taxon>eudicotyledons</taxon>
        <taxon>Gunneridae</taxon>
        <taxon>Pentapetalae</taxon>
        <taxon>asterids</taxon>
        <taxon>lamiids</taxon>
        <taxon>Solanales</taxon>
        <taxon>Solanaceae</taxon>
        <taxon>Solanoideae</taxon>
        <taxon>Solaneae</taxon>
        <taxon>Solanum</taxon>
    </lineage>
</organism>
<evidence type="ECO:0000259" key="3">
    <source>
        <dbReference type="Pfam" id="PF11250"/>
    </source>
</evidence>
<feature type="compositionally biased region" description="Acidic residues" evidence="2">
    <location>
        <begin position="1"/>
        <end position="11"/>
    </location>
</feature>
<evidence type="ECO:0000256" key="2">
    <source>
        <dbReference type="SAM" id="MobiDB-lite"/>
    </source>
</evidence>
<sequence length="154" mass="18495">MASPSELEEYEQQYHNRKPKNNIPKKGKQPKNTKKEYPPPIPSWRGTLPRDVPWSLSRNNVDGRLILKEETMEYYEYLEATRENGRLVLKLIVLKGYKKCHDQNDFDDTIHEDEITRDETINRREKKKRIQEEAQKESKMINRDIGIKKRRGHY</sequence>
<feature type="region of interest" description="Disordered" evidence="2">
    <location>
        <begin position="1"/>
        <end position="50"/>
    </location>
</feature>
<dbReference type="InterPro" id="IPR046431">
    <property type="entry name" value="FAF_dom"/>
</dbReference>
<reference evidence="4 5" key="1">
    <citation type="submission" date="2024-02" db="EMBL/GenBank/DDBJ databases">
        <title>de novo genome assembly of Solanum bulbocastanum strain 11H21.</title>
        <authorList>
            <person name="Hosaka A.J."/>
        </authorList>
    </citation>
    <scope>NUCLEOTIDE SEQUENCE [LARGE SCALE GENOMIC DNA]</scope>
    <source>
        <tissue evidence="4">Young leaves</tissue>
    </source>
</reference>
<dbReference type="InterPro" id="IPR021410">
    <property type="entry name" value="FAF"/>
</dbReference>
<feature type="compositionally biased region" description="Basic residues" evidence="2">
    <location>
        <begin position="15"/>
        <end position="32"/>
    </location>
</feature>
<evidence type="ECO:0000313" key="5">
    <source>
        <dbReference type="Proteomes" id="UP001371456"/>
    </source>
</evidence>
<dbReference type="PANTHER" id="PTHR33155">
    <property type="entry name" value="FANTASTIC FOUR-LIKE PROTEIN (DUF3049)"/>
    <property type="match status" value="1"/>
</dbReference>
<proteinExistence type="inferred from homology"/>
<accession>A0AAN8SYQ9</accession>
<dbReference type="PANTHER" id="PTHR33155:SF75">
    <property type="entry name" value="OS02G0750800 PROTEIN"/>
    <property type="match status" value="1"/>
</dbReference>
<protein>
    <recommendedName>
        <fullName evidence="3">FAF domain-containing protein</fullName>
    </recommendedName>
</protein>
<dbReference type="AlphaFoldDB" id="A0AAN8SYQ9"/>
<evidence type="ECO:0000256" key="1">
    <source>
        <dbReference type="ARBA" id="ARBA00008690"/>
    </source>
</evidence>
<comment type="similarity">
    <text evidence="1">Belongs to the fantastic four family.</text>
</comment>
<evidence type="ECO:0000313" key="4">
    <source>
        <dbReference type="EMBL" id="KAK6776692.1"/>
    </source>
</evidence>
<name>A0AAN8SYQ9_SOLBU</name>